<gene>
    <name evidence="1" type="ORF">FHW12_002762</name>
</gene>
<dbReference type="EMBL" id="JACGXL010000004">
    <property type="protein sequence ID" value="MBA8888529.1"/>
    <property type="molecule type" value="Genomic_DNA"/>
</dbReference>
<accession>A0A839F3Y6</accession>
<dbReference type="RefSeq" id="WP_182531575.1">
    <property type="nucleotide sequence ID" value="NZ_JACGXL010000004.1"/>
</dbReference>
<reference evidence="1 2" key="1">
    <citation type="submission" date="2020-07" db="EMBL/GenBank/DDBJ databases">
        <title>Genomic Encyclopedia of Type Strains, Phase IV (KMG-V): Genome sequencing to study the core and pangenomes of soil and plant-associated prokaryotes.</title>
        <authorList>
            <person name="Whitman W."/>
        </authorList>
    </citation>
    <scope>NUCLEOTIDE SEQUENCE [LARGE SCALE GENOMIC DNA]</scope>
    <source>
        <strain evidence="1 2">RH2WT43</strain>
    </source>
</reference>
<proteinExistence type="predicted"/>
<comment type="caution">
    <text evidence="1">The sequence shown here is derived from an EMBL/GenBank/DDBJ whole genome shotgun (WGS) entry which is preliminary data.</text>
</comment>
<evidence type="ECO:0000313" key="1">
    <source>
        <dbReference type="EMBL" id="MBA8888529.1"/>
    </source>
</evidence>
<evidence type="ECO:0008006" key="3">
    <source>
        <dbReference type="Google" id="ProtNLM"/>
    </source>
</evidence>
<organism evidence="1 2">
    <name type="scientific">Dokdonella fugitiva</name>
    <dbReference type="NCBI Taxonomy" id="328517"/>
    <lineage>
        <taxon>Bacteria</taxon>
        <taxon>Pseudomonadati</taxon>
        <taxon>Pseudomonadota</taxon>
        <taxon>Gammaproteobacteria</taxon>
        <taxon>Lysobacterales</taxon>
        <taxon>Rhodanobacteraceae</taxon>
        <taxon>Dokdonella</taxon>
    </lineage>
</organism>
<dbReference type="PROSITE" id="PS51257">
    <property type="entry name" value="PROKAR_LIPOPROTEIN"/>
    <property type="match status" value="1"/>
</dbReference>
<dbReference type="Proteomes" id="UP000550401">
    <property type="component" value="Unassembled WGS sequence"/>
</dbReference>
<evidence type="ECO:0000313" key="2">
    <source>
        <dbReference type="Proteomes" id="UP000550401"/>
    </source>
</evidence>
<dbReference type="AlphaFoldDB" id="A0A839F3Y6"/>
<name>A0A839F3Y6_9GAMM</name>
<protein>
    <recommendedName>
        <fullName evidence="3">Lipoprotein</fullName>
    </recommendedName>
</protein>
<keyword evidence="2" id="KW-1185">Reference proteome</keyword>
<sequence length="226" mass="24329">MREGGCAAAIALALALGGCAGRSDVRSAQCSGIPGELVNPNATASPAATHGPGVSAPAPLRIAATGGTPFRHARVLSSLPMLYAYDDAGRYAMDLAHVDEAIREPLLEQAAQHAFWGEVSDGSYYSIPWFSTCDQQELLGGDFVFRAPPHGVLLVQYRLHDCAACDRIDAAIERAIVAHPDVAYRWIQFDLGSAQATSAWCFDDFSFSLRENWQDTPVTEGYTCHR</sequence>